<evidence type="ECO:0000313" key="2">
    <source>
        <dbReference type="Proteomes" id="UP000036168"/>
    </source>
</evidence>
<dbReference type="EMBL" id="LECW02000015">
    <property type="protein sequence ID" value="KRT93925.1"/>
    <property type="molecule type" value="Genomic_DNA"/>
</dbReference>
<dbReference type="Proteomes" id="UP000036168">
    <property type="component" value="Unassembled WGS sequence"/>
</dbReference>
<sequence>MYTGSKIEITDYQKGSILKPDEMDALCGDQESAMGVMLDKLDKRSKLEKEMSEVSEHDIRIAMLKEKLDKTLDHGEYIKIADEIGYDKLTIKQQVIYNLTFKKAFLTLLWILGRILSMED</sequence>
<gene>
    <name evidence="1" type="ORF">AB447_216375</name>
</gene>
<dbReference type="RefSeq" id="WP_057957561.1">
    <property type="nucleotide sequence ID" value="NZ_CP023481.1"/>
</dbReference>
<reference evidence="1 2" key="1">
    <citation type="journal article" date="2015" name="Int. J. Syst. Evol. Microbiol.">
        <title>Bacillus glycinifermentans sp. nov., isolated from fermented soybean paste.</title>
        <authorList>
            <person name="Kim S.J."/>
            <person name="Dunlap C.A."/>
            <person name="Kwon S.W."/>
            <person name="Rooney A.P."/>
        </authorList>
    </citation>
    <scope>NUCLEOTIDE SEQUENCE [LARGE SCALE GENOMIC DNA]</scope>
    <source>
        <strain evidence="1 2">GO-13</strain>
    </source>
</reference>
<dbReference type="STRING" id="1664069.BGLY_2451"/>
<name>A0A0T6BQK4_9BACI</name>
<protein>
    <submittedName>
        <fullName evidence="1">Uncharacterized protein</fullName>
    </submittedName>
</protein>
<accession>A0A0T6BQK4</accession>
<organism evidence="1 2">
    <name type="scientific">Bacillus glycinifermentans</name>
    <dbReference type="NCBI Taxonomy" id="1664069"/>
    <lineage>
        <taxon>Bacteria</taxon>
        <taxon>Bacillati</taxon>
        <taxon>Bacillota</taxon>
        <taxon>Bacilli</taxon>
        <taxon>Bacillales</taxon>
        <taxon>Bacillaceae</taxon>
        <taxon>Bacillus</taxon>
    </lineage>
</organism>
<dbReference type="AlphaFoldDB" id="A0A0T6BQK4"/>
<evidence type="ECO:0000313" key="1">
    <source>
        <dbReference type="EMBL" id="KRT93925.1"/>
    </source>
</evidence>
<proteinExistence type="predicted"/>
<comment type="caution">
    <text evidence="1">The sequence shown here is derived from an EMBL/GenBank/DDBJ whole genome shotgun (WGS) entry which is preliminary data.</text>
</comment>